<evidence type="ECO:0000313" key="10">
    <source>
        <dbReference type="Proteomes" id="UP000279259"/>
    </source>
</evidence>
<dbReference type="InterPro" id="IPR036390">
    <property type="entry name" value="WH_DNA-bd_sf"/>
</dbReference>
<dbReference type="InterPro" id="IPR036388">
    <property type="entry name" value="WH-like_DNA-bd_sf"/>
</dbReference>
<evidence type="ECO:0000256" key="6">
    <source>
        <dbReference type="PROSITE-ProRule" id="PRU00089"/>
    </source>
</evidence>
<keyword evidence="4" id="KW-0804">Transcription</keyword>
<evidence type="ECO:0000256" key="2">
    <source>
        <dbReference type="ARBA" id="ARBA00023015"/>
    </source>
</evidence>
<dbReference type="PANTHER" id="PTHR45881:SF1">
    <property type="entry name" value="FORK HEAD PROTEIN HOMOLOG 2"/>
    <property type="match status" value="1"/>
</dbReference>
<evidence type="ECO:0000259" key="8">
    <source>
        <dbReference type="PROSITE" id="PS50039"/>
    </source>
</evidence>
<proteinExistence type="predicted"/>
<keyword evidence="10" id="KW-1185">Reference proteome</keyword>
<feature type="compositionally biased region" description="Polar residues" evidence="7">
    <location>
        <begin position="731"/>
        <end position="748"/>
    </location>
</feature>
<dbReference type="PRINTS" id="PR00053">
    <property type="entry name" value="FORKHEAD"/>
</dbReference>
<dbReference type="GO" id="GO:0000978">
    <property type="term" value="F:RNA polymerase II cis-regulatory region sequence-specific DNA binding"/>
    <property type="evidence" value="ECO:0007669"/>
    <property type="project" value="TreeGrafter"/>
</dbReference>
<dbReference type="Gene3D" id="1.10.10.10">
    <property type="entry name" value="Winged helix-like DNA-binding domain superfamily/Winged helix DNA-binding domain"/>
    <property type="match status" value="1"/>
</dbReference>
<feature type="DNA-binding region" description="Fork-head" evidence="6">
    <location>
        <begin position="495"/>
        <end position="586"/>
    </location>
</feature>
<dbReference type="GO" id="GO:0000981">
    <property type="term" value="F:DNA-binding transcription factor activity, RNA polymerase II-specific"/>
    <property type="evidence" value="ECO:0007669"/>
    <property type="project" value="TreeGrafter"/>
</dbReference>
<dbReference type="SUPFAM" id="SSF46785">
    <property type="entry name" value="Winged helix' DNA-binding domain"/>
    <property type="match status" value="1"/>
</dbReference>
<dbReference type="GO" id="GO:0005634">
    <property type="term" value="C:nucleus"/>
    <property type="evidence" value="ECO:0007669"/>
    <property type="project" value="UniProtKB-SubCell"/>
</dbReference>
<keyword evidence="2" id="KW-0805">Transcription regulation</keyword>
<dbReference type="PROSITE" id="PS50039">
    <property type="entry name" value="FORK_HEAD_3"/>
    <property type="match status" value="1"/>
</dbReference>
<feature type="region of interest" description="Disordered" evidence="7">
    <location>
        <begin position="938"/>
        <end position="976"/>
    </location>
</feature>
<feature type="compositionally biased region" description="Low complexity" evidence="7">
    <location>
        <begin position="372"/>
        <end position="393"/>
    </location>
</feature>
<dbReference type="SMART" id="SM00339">
    <property type="entry name" value="FH"/>
    <property type="match status" value="1"/>
</dbReference>
<dbReference type="InterPro" id="IPR001766">
    <property type="entry name" value="Fork_head_dom"/>
</dbReference>
<evidence type="ECO:0000313" key="9">
    <source>
        <dbReference type="EMBL" id="RSH81466.1"/>
    </source>
</evidence>
<dbReference type="CDD" id="cd00059">
    <property type="entry name" value="FH_FOX"/>
    <property type="match status" value="1"/>
</dbReference>
<feature type="compositionally biased region" description="Low complexity" evidence="7">
    <location>
        <begin position="1"/>
        <end position="16"/>
    </location>
</feature>
<keyword evidence="3 6" id="KW-0238">DNA-binding</keyword>
<dbReference type="STRING" id="1890683.A0A427XRJ0"/>
<comment type="caution">
    <text evidence="9">The sequence shown here is derived from an EMBL/GenBank/DDBJ whole genome shotgun (WGS) entry which is preliminary data.</text>
</comment>
<feature type="region of interest" description="Disordered" evidence="7">
    <location>
        <begin position="622"/>
        <end position="781"/>
    </location>
</feature>
<feature type="compositionally biased region" description="Basic residues" evidence="7">
    <location>
        <begin position="139"/>
        <end position="154"/>
    </location>
</feature>
<evidence type="ECO:0000256" key="3">
    <source>
        <dbReference type="ARBA" id="ARBA00023125"/>
    </source>
</evidence>
<feature type="compositionally biased region" description="Basic and acidic residues" evidence="7">
    <location>
        <begin position="20"/>
        <end position="30"/>
    </location>
</feature>
<evidence type="ECO:0000256" key="4">
    <source>
        <dbReference type="ARBA" id="ARBA00023163"/>
    </source>
</evidence>
<sequence>MSRPSSTQSQRPPSSRRASHRTEVEMEEAPHAGPSRSPSQYHHAEGEWVARIPPHGYVHSEEYHPVDASGSWDMQMGGMHGSMPEGRMIMPIPGQAPGIISTVATRRGSIVSSHLSHDGEEDSGEFVPVPVDHQGHPLQHQHHHPGQHQHHMHLHPQGDFDSSAFTHGTPFHLSAAGPSSTPHTMAYEQTPILGPVQTSPLMQMGHPTLPALMSPTDAMHMHHAQFSTPGAGPSSTPSHFFRPPHDQPHRPGMPHRHSAVVGAPRPAPLHRQYSLQVPPGRPTPQMIANDVFAVPSGVTPARRGGSMASIDQRQPAYEFHGGDVAYFHQTPQGISPARALGPAPVQPHRFSPHQGDPLVTPQPTKAGYPGHIHSSATSSTVMSHSSISMSSSSPETGSEGRSHRHHPSQGSSDDENDSPTKGPSASRAMRGMQLNEPGPPPGALPPKRMPMQARAVRLPTSKPSMVGGRTSAKFAKVAEDPGVEGVPPGPRPLDRPAPSFACIIGQAILRSSAGGLSLEHIYRYVETAYPFFKNGDGAWRNSVRHNLSIHKMFETIPRTEKFPPGKGGIWIIHEEEKCHWPAEDKFIKNFPSSHHHHADCRQTLHERQKEMEAIAKARAEGREYVPKKGKKGRKLAMDDGSIEMVRSSSSLSDAPTLIPPPPVPTNMPAATTSMLPPDVTPRMASKQLAPPQLEPSDFEDDGDFLPIEPESRADEVHSPAAPRLEPDLGSELQTSPAEPRSDPQSSETPMPRGTMIPPRFGKDRERKDKRRGMEDDENVFTTAKRVRVAEPEPLAPILPHPQETVSVVHHADSYVTPERERNPSNQNKPFISSNFRTPALVNSSSSPVSSPMPPTVGRSVHGHHHPSSLQQVWTHDDMTDDPAVALVSVPDSSPPRRPTFSLDAAFDIKPKSTAVHGHAHGHGGHLVNRRKNAAEDDHLPLHASPRGPPKTPLSRSSAAIDRDRTPRPHFGAKNAGAMHTPFAKTPMWAGGSPILPLPAGGELSTPAWEMNGVLDRLKGCMESPTRGPMGIRSPMPSTDPTRYAILLDSGSPKARGRA</sequence>
<comment type="subcellular location">
    <subcellularLocation>
        <location evidence="1 6">Nucleus</location>
    </subcellularLocation>
</comment>
<evidence type="ECO:0000256" key="1">
    <source>
        <dbReference type="ARBA" id="ARBA00004123"/>
    </source>
</evidence>
<feature type="region of interest" description="Disordered" evidence="7">
    <location>
        <begin position="135"/>
        <end position="154"/>
    </location>
</feature>
<protein>
    <recommendedName>
        <fullName evidence="8">Fork-head domain-containing protein</fullName>
    </recommendedName>
</protein>
<dbReference type="AlphaFoldDB" id="A0A427XRJ0"/>
<evidence type="ECO:0000256" key="7">
    <source>
        <dbReference type="SAM" id="MobiDB-lite"/>
    </source>
</evidence>
<gene>
    <name evidence="9" type="ORF">EHS25_006823</name>
</gene>
<feature type="region of interest" description="Disordered" evidence="7">
    <location>
        <begin position="327"/>
        <end position="448"/>
    </location>
</feature>
<name>A0A427XRJ0_9TREE</name>
<organism evidence="9 10">
    <name type="scientific">Saitozyma podzolica</name>
    <dbReference type="NCBI Taxonomy" id="1890683"/>
    <lineage>
        <taxon>Eukaryota</taxon>
        <taxon>Fungi</taxon>
        <taxon>Dikarya</taxon>
        <taxon>Basidiomycota</taxon>
        <taxon>Agaricomycotina</taxon>
        <taxon>Tremellomycetes</taxon>
        <taxon>Tremellales</taxon>
        <taxon>Trimorphomycetaceae</taxon>
        <taxon>Saitozyma</taxon>
    </lineage>
</organism>
<feature type="region of interest" description="Disordered" evidence="7">
    <location>
        <begin position="1023"/>
        <end position="1058"/>
    </location>
</feature>
<dbReference type="OrthoDB" id="5954824at2759"/>
<feature type="region of interest" description="Disordered" evidence="7">
    <location>
        <begin position="1"/>
        <end position="45"/>
    </location>
</feature>
<dbReference type="PROSITE" id="PS00658">
    <property type="entry name" value="FORK_HEAD_2"/>
    <property type="match status" value="1"/>
</dbReference>
<evidence type="ECO:0000256" key="5">
    <source>
        <dbReference type="ARBA" id="ARBA00023242"/>
    </source>
</evidence>
<dbReference type="EMBL" id="RSCD01000030">
    <property type="protein sequence ID" value="RSH81466.1"/>
    <property type="molecule type" value="Genomic_DNA"/>
</dbReference>
<dbReference type="Pfam" id="PF00250">
    <property type="entry name" value="Forkhead"/>
    <property type="match status" value="1"/>
</dbReference>
<feature type="compositionally biased region" description="Polar residues" evidence="7">
    <location>
        <begin position="823"/>
        <end position="842"/>
    </location>
</feature>
<keyword evidence="5 6" id="KW-0539">Nucleus</keyword>
<accession>A0A427XRJ0</accession>
<dbReference type="InterPro" id="IPR030456">
    <property type="entry name" value="TF_fork_head_CS_2"/>
</dbReference>
<feature type="compositionally biased region" description="Pro residues" evidence="7">
    <location>
        <begin position="437"/>
        <end position="448"/>
    </location>
</feature>
<dbReference type="Proteomes" id="UP000279259">
    <property type="component" value="Unassembled WGS sequence"/>
</dbReference>
<reference evidence="9 10" key="1">
    <citation type="submission" date="2018-11" db="EMBL/GenBank/DDBJ databases">
        <title>Genome sequence of Saitozyma podzolica DSM 27192.</title>
        <authorList>
            <person name="Aliyu H."/>
            <person name="Gorte O."/>
            <person name="Ochsenreither K."/>
        </authorList>
    </citation>
    <scope>NUCLEOTIDE SEQUENCE [LARGE SCALE GENOMIC DNA]</scope>
    <source>
        <strain evidence="9 10">DSM 27192</strain>
    </source>
</reference>
<feature type="region of interest" description="Disordered" evidence="7">
    <location>
        <begin position="815"/>
        <end position="866"/>
    </location>
</feature>
<feature type="domain" description="Fork-head" evidence="8">
    <location>
        <begin position="495"/>
        <end position="586"/>
    </location>
</feature>
<dbReference type="PANTHER" id="PTHR45881">
    <property type="entry name" value="CHECKPOINT SUPPRESSOR 1-LIKE, ISOFORM A-RELATED"/>
    <property type="match status" value="1"/>
</dbReference>